<name>A0A8J3CJK4_9BURK</name>
<evidence type="ECO:0000256" key="7">
    <source>
        <dbReference type="ARBA" id="ARBA00022723"/>
    </source>
</evidence>
<sequence length="171" mass="18957">MKHTDKYPMSMIVLHSLVALAMIGALLIGWNLSPELMPIHKALGIAVLIFAVLRIANRFRVASHVPASVNSKGSMQYILEKSVHGLLYITMIGAPLFGWLLSNAHGYPANFFGLFSLPTLIAKDPSITHTLKELHELCANVFFCLLILHVAGGVVHLLKEKKNVFKRMMPF</sequence>
<evidence type="ECO:0000256" key="12">
    <source>
        <dbReference type="ARBA" id="ARBA00037975"/>
    </source>
</evidence>
<proteinExistence type="inferred from homology"/>
<dbReference type="Proteomes" id="UP000614287">
    <property type="component" value="Unassembled WGS sequence"/>
</dbReference>
<dbReference type="PANTHER" id="PTHR30529:SF1">
    <property type="entry name" value="CYTOCHROME B561 HOMOLOG 2"/>
    <property type="match status" value="1"/>
</dbReference>
<protein>
    <submittedName>
        <fullName evidence="15">Cytochrome b</fullName>
    </submittedName>
</protein>
<evidence type="ECO:0000256" key="10">
    <source>
        <dbReference type="ARBA" id="ARBA00023004"/>
    </source>
</evidence>
<evidence type="ECO:0000256" key="8">
    <source>
        <dbReference type="ARBA" id="ARBA00022982"/>
    </source>
</evidence>
<feature type="transmembrane region" description="Helical" evidence="13">
    <location>
        <begin position="85"/>
        <end position="102"/>
    </location>
</feature>
<dbReference type="SUPFAM" id="SSF81342">
    <property type="entry name" value="Transmembrane di-heme cytochromes"/>
    <property type="match status" value="1"/>
</dbReference>
<comment type="cofactor">
    <cofactor evidence="1">
        <name>heme b</name>
        <dbReference type="ChEBI" id="CHEBI:60344"/>
    </cofactor>
</comment>
<dbReference type="InterPro" id="IPR016174">
    <property type="entry name" value="Di-haem_cyt_TM"/>
</dbReference>
<dbReference type="AlphaFoldDB" id="A0A8J3CJK4"/>
<keyword evidence="10" id="KW-0408">Iron</keyword>
<evidence type="ECO:0000256" key="11">
    <source>
        <dbReference type="ARBA" id="ARBA00023136"/>
    </source>
</evidence>
<comment type="similarity">
    <text evidence="12">Belongs to the cytochrome b561 family.</text>
</comment>
<keyword evidence="16" id="KW-1185">Reference proteome</keyword>
<evidence type="ECO:0000313" key="16">
    <source>
        <dbReference type="Proteomes" id="UP000614287"/>
    </source>
</evidence>
<keyword evidence="7" id="KW-0479">Metal-binding</keyword>
<evidence type="ECO:0000256" key="3">
    <source>
        <dbReference type="ARBA" id="ARBA00022448"/>
    </source>
</evidence>
<accession>A0A8J3CJK4</accession>
<dbReference type="GO" id="GO:0046872">
    <property type="term" value="F:metal ion binding"/>
    <property type="evidence" value="ECO:0007669"/>
    <property type="project" value="UniProtKB-KW"/>
</dbReference>
<comment type="subcellular location">
    <subcellularLocation>
        <location evidence="2">Cell membrane</location>
        <topology evidence="2">Multi-pass membrane protein</topology>
    </subcellularLocation>
</comment>
<organism evidence="15 16">
    <name type="scientific">Formosimonas limnophila</name>
    <dbReference type="NCBI Taxonomy" id="1384487"/>
    <lineage>
        <taxon>Bacteria</taxon>
        <taxon>Pseudomonadati</taxon>
        <taxon>Pseudomonadota</taxon>
        <taxon>Betaproteobacteria</taxon>
        <taxon>Burkholderiales</taxon>
        <taxon>Burkholderiaceae</taxon>
        <taxon>Formosimonas</taxon>
    </lineage>
</organism>
<keyword evidence="9 13" id="KW-1133">Transmembrane helix</keyword>
<keyword evidence="5" id="KW-0349">Heme</keyword>
<dbReference type="InterPro" id="IPR011577">
    <property type="entry name" value="Cyt_b561_bac/Ni-Hgenase"/>
</dbReference>
<evidence type="ECO:0000256" key="5">
    <source>
        <dbReference type="ARBA" id="ARBA00022617"/>
    </source>
</evidence>
<keyword evidence="8" id="KW-0249">Electron transport</keyword>
<evidence type="ECO:0000259" key="14">
    <source>
        <dbReference type="Pfam" id="PF01292"/>
    </source>
</evidence>
<reference evidence="15" key="2">
    <citation type="submission" date="2020-09" db="EMBL/GenBank/DDBJ databases">
        <authorList>
            <person name="Sun Q."/>
            <person name="Kim S."/>
        </authorList>
    </citation>
    <scope>NUCLEOTIDE SEQUENCE</scope>
    <source>
        <strain evidence="15">KCTC 32501</strain>
    </source>
</reference>
<evidence type="ECO:0000256" key="6">
    <source>
        <dbReference type="ARBA" id="ARBA00022692"/>
    </source>
</evidence>
<evidence type="ECO:0000256" key="1">
    <source>
        <dbReference type="ARBA" id="ARBA00001970"/>
    </source>
</evidence>
<gene>
    <name evidence="15" type="ORF">GCM10009007_02010</name>
</gene>
<evidence type="ECO:0000313" key="15">
    <source>
        <dbReference type="EMBL" id="GHA65146.1"/>
    </source>
</evidence>
<feature type="transmembrane region" description="Helical" evidence="13">
    <location>
        <begin position="139"/>
        <end position="158"/>
    </location>
</feature>
<dbReference type="PANTHER" id="PTHR30529">
    <property type="entry name" value="CYTOCHROME B561"/>
    <property type="match status" value="1"/>
</dbReference>
<dbReference type="InterPro" id="IPR052168">
    <property type="entry name" value="Cytochrome_b561_oxidase"/>
</dbReference>
<dbReference type="EMBL" id="BMZG01000001">
    <property type="protein sequence ID" value="GHA65146.1"/>
    <property type="molecule type" value="Genomic_DNA"/>
</dbReference>
<dbReference type="GO" id="GO:0009055">
    <property type="term" value="F:electron transfer activity"/>
    <property type="evidence" value="ECO:0007669"/>
    <property type="project" value="InterPro"/>
</dbReference>
<dbReference type="GO" id="GO:0022904">
    <property type="term" value="P:respiratory electron transport chain"/>
    <property type="evidence" value="ECO:0007669"/>
    <property type="project" value="InterPro"/>
</dbReference>
<dbReference type="GO" id="GO:0005886">
    <property type="term" value="C:plasma membrane"/>
    <property type="evidence" value="ECO:0007669"/>
    <property type="project" value="UniProtKB-SubCell"/>
</dbReference>
<evidence type="ECO:0000256" key="9">
    <source>
        <dbReference type="ARBA" id="ARBA00022989"/>
    </source>
</evidence>
<keyword evidence="4" id="KW-1003">Cell membrane</keyword>
<feature type="domain" description="Cytochrome b561 bacterial/Ni-hydrogenase" evidence="14">
    <location>
        <begin position="7"/>
        <end position="170"/>
    </location>
</feature>
<dbReference type="GO" id="GO:0020037">
    <property type="term" value="F:heme binding"/>
    <property type="evidence" value="ECO:0007669"/>
    <property type="project" value="TreeGrafter"/>
</dbReference>
<evidence type="ECO:0000256" key="13">
    <source>
        <dbReference type="SAM" id="Phobius"/>
    </source>
</evidence>
<keyword evidence="11 13" id="KW-0472">Membrane</keyword>
<feature type="transmembrane region" description="Helical" evidence="13">
    <location>
        <begin position="38"/>
        <end position="56"/>
    </location>
</feature>
<evidence type="ECO:0000256" key="2">
    <source>
        <dbReference type="ARBA" id="ARBA00004651"/>
    </source>
</evidence>
<keyword evidence="6 13" id="KW-0812">Transmembrane</keyword>
<reference evidence="15" key="1">
    <citation type="journal article" date="2014" name="Int. J. Syst. Evol. Microbiol.">
        <title>Complete genome sequence of Corynebacterium casei LMG S-19264T (=DSM 44701T), isolated from a smear-ripened cheese.</title>
        <authorList>
            <consortium name="US DOE Joint Genome Institute (JGI-PGF)"/>
            <person name="Walter F."/>
            <person name="Albersmeier A."/>
            <person name="Kalinowski J."/>
            <person name="Ruckert C."/>
        </authorList>
    </citation>
    <scope>NUCLEOTIDE SEQUENCE</scope>
    <source>
        <strain evidence="15">KCTC 32501</strain>
    </source>
</reference>
<feature type="transmembrane region" description="Helical" evidence="13">
    <location>
        <begin position="12"/>
        <end position="32"/>
    </location>
</feature>
<evidence type="ECO:0000256" key="4">
    <source>
        <dbReference type="ARBA" id="ARBA00022475"/>
    </source>
</evidence>
<keyword evidence="3" id="KW-0813">Transport</keyword>
<dbReference type="RefSeq" id="WP_189490439.1">
    <property type="nucleotide sequence ID" value="NZ_BMZG01000001.1"/>
</dbReference>
<dbReference type="Pfam" id="PF01292">
    <property type="entry name" value="Ni_hydr_CYTB"/>
    <property type="match status" value="1"/>
</dbReference>
<comment type="caution">
    <text evidence="15">The sequence shown here is derived from an EMBL/GenBank/DDBJ whole genome shotgun (WGS) entry which is preliminary data.</text>
</comment>